<dbReference type="AlphaFoldDB" id="A0A8S1R6D4"/>
<gene>
    <name evidence="2" type="ORF">PSON_ATCC_30995.1.T1400163</name>
</gene>
<name>A0A8S1R6D4_9CILI</name>
<evidence type="ECO:0000313" key="2">
    <source>
        <dbReference type="EMBL" id="CAD8122824.1"/>
    </source>
</evidence>
<protein>
    <recommendedName>
        <fullName evidence="1">Tubby C-terminal domain-containing protein</fullName>
    </recommendedName>
</protein>
<comment type="caution">
    <text evidence="2">The sequence shown here is derived from an EMBL/GenBank/DDBJ whole genome shotgun (WGS) entry which is preliminary data.</text>
</comment>
<feature type="domain" description="Tubby C-terminal" evidence="1">
    <location>
        <begin position="150"/>
        <end position="234"/>
    </location>
</feature>
<proteinExistence type="predicted"/>
<keyword evidence="3" id="KW-1185">Reference proteome</keyword>
<dbReference type="EMBL" id="CAJJDN010000140">
    <property type="protein sequence ID" value="CAD8122824.1"/>
    <property type="molecule type" value="Genomic_DNA"/>
</dbReference>
<dbReference type="OrthoDB" id="290698at2759"/>
<organism evidence="2 3">
    <name type="scientific">Paramecium sonneborni</name>
    <dbReference type="NCBI Taxonomy" id="65129"/>
    <lineage>
        <taxon>Eukaryota</taxon>
        <taxon>Sar</taxon>
        <taxon>Alveolata</taxon>
        <taxon>Ciliophora</taxon>
        <taxon>Intramacronucleata</taxon>
        <taxon>Oligohymenophorea</taxon>
        <taxon>Peniculida</taxon>
        <taxon>Parameciidae</taxon>
        <taxon>Paramecium</taxon>
    </lineage>
</organism>
<dbReference type="Pfam" id="PF01167">
    <property type="entry name" value="Tub"/>
    <property type="match status" value="1"/>
</dbReference>
<reference evidence="2" key="1">
    <citation type="submission" date="2021-01" db="EMBL/GenBank/DDBJ databases">
        <authorList>
            <consortium name="Genoscope - CEA"/>
            <person name="William W."/>
        </authorList>
    </citation>
    <scope>NUCLEOTIDE SEQUENCE</scope>
</reference>
<evidence type="ECO:0000313" key="3">
    <source>
        <dbReference type="Proteomes" id="UP000692954"/>
    </source>
</evidence>
<sequence>MLPLPLQTRKMPKLEQMDLIEQGFGQNMSLYSEIPVQLQYCQFHKYNQKKDEFMIFKEDYSIYMYAKKQKNNWQIYTRDPSDSQFDKENFEWILKFEGEDVLSLWKKPSQLISIIKIIHCNNYGESYNRIRLLITNGKLQSVPIAFDLDNYPKDCAYISTIPPIYNSKKRVWYMSDSDRMQKASKRNFLLGLHNNKNEEKLQILKMGKIQTGVFIVDFKEPISLVIAFSVALATCELKSRIKNQ</sequence>
<dbReference type="Proteomes" id="UP000692954">
    <property type="component" value="Unassembled WGS sequence"/>
</dbReference>
<accession>A0A8S1R6D4</accession>
<evidence type="ECO:0000259" key="1">
    <source>
        <dbReference type="Pfam" id="PF01167"/>
    </source>
</evidence>
<dbReference type="InterPro" id="IPR000007">
    <property type="entry name" value="Tubby_C"/>
</dbReference>